<dbReference type="InterPro" id="IPR036390">
    <property type="entry name" value="WH_DNA-bd_sf"/>
</dbReference>
<evidence type="ECO:0000313" key="1">
    <source>
        <dbReference type="EMBL" id="SUF56661.1"/>
    </source>
</evidence>
<dbReference type="Gene3D" id="1.10.10.10">
    <property type="entry name" value="Winged helix-like DNA-binding domain superfamily/Winged helix DNA-binding domain"/>
    <property type="match status" value="1"/>
</dbReference>
<reference evidence="1 2" key="1">
    <citation type="submission" date="2018-06" db="EMBL/GenBank/DDBJ databases">
        <authorList>
            <consortium name="Pathogen Informatics"/>
            <person name="Doyle S."/>
        </authorList>
    </citation>
    <scope>NUCLEOTIDE SEQUENCE [LARGE SCALE GENOMIC DNA]</scope>
    <source>
        <strain evidence="1 2">NCTC10252</strain>
    </source>
</reference>
<dbReference type="Proteomes" id="UP000254597">
    <property type="component" value="Unassembled WGS sequence"/>
</dbReference>
<sequence>MSKEGVVTIFEFISRNPDLTCAEISAATGRPRESVSRMIGQLNAAMKITRSGRKGAAPTWSVNNFPFGCSNPTLLKFNQLLREVRRETV</sequence>
<name>A0A379QK35_SALER</name>
<proteinExistence type="predicted"/>
<dbReference type="EMBL" id="UGWP01000004">
    <property type="protein sequence ID" value="SUF56661.1"/>
    <property type="molecule type" value="Genomic_DNA"/>
</dbReference>
<gene>
    <name evidence="1" type="ORF">NCTC10252_01890</name>
</gene>
<accession>A0A379QK35</accession>
<evidence type="ECO:0000313" key="2">
    <source>
        <dbReference type="Proteomes" id="UP000254597"/>
    </source>
</evidence>
<evidence type="ECO:0008006" key="3">
    <source>
        <dbReference type="Google" id="ProtNLM"/>
    </source>
</evidence>
<organism evidence="1 2">
    <name type="scientific">Salmonella enterica</name>
    <name type="common">Salmonella choleraesuis</name>
    <dbReference type="NCBI Taxonomy" id="28901"/>
    <lineage>
        <taxon>Bacteria</taxon>
        <taxon>Pseudomonadati</taxon>
        <taxon>Pseudomonadota</taxon>
        <taxon>Gammaproteobacteria</taxon>
        <taxon>Enterobacterales</taxon>
        <taxon>Enterobacteriaceae</taxon>
        <taxon>Salmonella</taxon>
    </lineage>
</organism>
<dbReference type="AlphaFoldDB" id="A0A379QK35"/>
<dbReference type="InterPro" id="IPR036388">
    <property type="entry name" value="WH-like_DNA-bd_sf"/>
</dbReference>
<protein>
    <recommendedName>
        <fullName evidence="3">MarR family transcriptional regulator</fullName>
    </recommendedName>
</protein>
<dbReference type="SUPFAM" id="SSF46785">
    <property type="entry name" value="Winged helix' DNA-binding domain"/>
    <property type="match status" value="1"/>
</dbReference>